<evidence type="ECO:0000256" key="3">
    <source>
        <dbReference type="ARBA" id="ARBA00022827"/>
    </source>
</evidence>
<evidence type="ECO:0000256" key="1">
    <source>
        <dbReference type="ARBA" id="ARBA00008000"/>
    </source>
</evidence>
<comment type="similarity">
    <text evidence="1">Belongs to the FAD-binding oxidoreductase/transferase type 4 family.</text>
</comment>
<dbReference type="InterPro" id="IPR016166">
    <property type="entry name" value="FAD-bd_PCMH"/>
</dbReference>
<feature type="domain" description="FAD-binding PCMH-type" evidence="4">
    <location>
        <begin position="35"/>
        <end position="213"/>
    </location>
</feature>
<evidence type="ECO:0000259" key="4">
    <source>
        <dbReference type="PROSITE" id="PS51387"/>
    </source>
</evidence>
<dbReference type="InterPro" id="IPR016164">
    <property type="entry name" value="FAD-linked_Oxase-like_C"/>
</dbReference>
<sequence length="506" mass="53918">MPHAAAIAAIVGRDHVLSEDTARAYYASDLVLWEYACPPALVALPGTTGEVAAIARYAQEQGLVLVPRGAGLSYTGGVVSGDGDAIVLDLSRLDGVTIDAINMTVKVGAGLSWASLSKALAGTGLRPQQLGPISGEYSTIGGAVSQNVPGHLEGVLGLELVLADGTIATTGAGSVAGQTPFYRYFGPDLTGMFCGDGGVLGIKTAVTLRLVPERPAHFASFSFASPLDLVDAMARIGATNLGVRMFGMDPQKNRDAAKVDARTGAETVWNVVRQSRNPLALMRDLLQLARAPQSLADSGWTLHLTMEAPTDAAARSILLAARALIPAAGREIDNVLPKALHAKPYSVRGFVGREGERWVPIHGMVPLSVAHATMAALDQYFAAHAKPLAANDITIGYFFSSVGAYVSMEPMFYWRDALSPLHHRYLSERNRVRFADRSNNVAARAKVAAMREDVRAIFRAHGALHAQLARFYPYLDLLEPGTAILARRLKQALDPNRILNRGALDL</sequence>
<dbReference type="PANTHER" id="PTHR11748:SF111">
    <property type="entry name" value="D-LACTATE DEHYDROGENASE, MITOCHONDRIAL-RELATED"/>
    <property type="match status" value="1"/>
</dbReference>
<reference evidence="5 6" key="1">
    <citation type="submission" date="2019-07" db="EMBL/GenBank/DDBJ databases">
        <title>Full genome sequence of Devosia sp. Gsoil 520.</title>
        <authorList>
            <person name="Im W.-T."/>
        </authorList>
    </citation>
    <scope>NUCLEOTIDE SEQUENCE [LARGE SCALE GENOMIC DNA]</scope>
    <source>
        <strain evidence="5 6">Gsoil 520</strain>
    </source>
</reference>
<dbReference type="GO" id="GO:0071949">
    <property type="term" value="F:FAD binding"/>
    <property type="evidence" value="ECO:0007669"/>
    <property type="project" value="InterPro"/>
</dbReference>
<evidence type="ECO:0000313" key="6">
    <source>
        <dbReference type="Proteomes" id="UP000315364"/>
    </source>
</evidence>
<dbReference type="GO" id="GO:0008720">
    <property type="term" value="F:D-lactate dehydrogenase (NAD+) activity"/>
    <property type="evidence" value="ECO:0007669"/>
    <property type="project" value="TreeGrafter"/>
</dbReference>
<proteinExistence type="inferred from homology"/>
<dbReference type="PANTHER" id="PTHR11748">
    <property type="entry name" value="D-LACTATE DEHYDROGENASE"/>
    <property type="match status" value="1"/>
</dbReference>
<dbReference type="RefSeq" id="WP_146290787.1">
    <property type="nucleotide sequence ID" value="NZ_CP042304.1"/>
</dbReference>
<dbReference type="Pfam" id="PF01565">
    <property type="entry name" value="FAD_binding_4"/>
    <property type="match status" value="1"/>
</dbReference>
<dbReference type="KEGG" id="dea:FPZ08_15185"/>
<dbReference type="InterPro" id="IPR016169">
    <property type="entry name" value="FAD-bd_PCMH_sub2"/>
</dbReference>
<dbReference type="AlphaFoldDB" id="A0A5B8LW15"/>
<gene>
    <name evidence="5" type="ORF">FPZ08_15185</name>
</gene>
<dbReference type="Proteomes" id="UP000315364">
    <property type="component" value="Chromosome"/>
</dbReference>
<dbReference type="EMBL" id="CP042304">
    <property type="protein sequence ID" value="QDZ11971.1"/>
    <property type="molecule type" value="Genomic_DNA"/>
</dbReference>
<keyword evidence="2" id="KW-0285">Flavoprotein</keyword>
<accession>A0A5B8LW15</accession>
<name>A0A5B8LW15_9HYPH</name>
<keyword evidence="3" id="KW-0274">FAD</keyword>
<dbReference type="InterPro" id="IPR036318">
    <property type="entry name" value="FAD-bd_PCMH-like_sf"/>
</dbReference>
<organism evidence="5 6">
    <name type="scientific">Devosia ginsengisoli</name>
    <dbReference type="NCBI Taxonomy" id="400770"/>
    <lineage>
        <taxon>Bacteria</taxon>
        <taxon>Pseudomonadati</taxon>
        <taxon>Pseudomonadota</taxon>
        <taxon>Alphaproteobacteria</taxon>
        <taxon>Hyphomicrobiales</taxon>
        <taxon>Devosiaceae</taxon>
        <taxon>Devosia</taxon>
    </lineage>
</organism>
<dbReference type="GO" id="GO:0004458">
    <property type="term" value="F:D-lactate dehydrogenase (cytochrome) activity"/>
    <property type="evidence" value="ECO:0007669"/>
    <property type="project" value="TreeGrafter"/>
</dbReference>
<dbReference type="GO" id="GO:1903457">
    <property type="term" value="P:lactate catabolic process"/>
    <property type="evidence" value="ECO:0007669"/>
    <property type="project" value="TreeGrafter"/>
</dbReference>
<dbReference type="PROSITE" id="PS51387">
    <property type="entry name" value="FAD_PCMH"/>
    <property type="match status" value="1"/>
</dbReference>
<dbReference type="Gene3D" id="3.30.465.10">
    <property type="match status" value="1"/>
</dbReference>
<dbReference type="SUPFAM" id="SSF55103">
    <property type="entry name" value="FAD-linked oxidases, C-terminal domain"/>
    <property type="match status" value="1"/>
</dbReference>
<dbReference type="InterPro" id="IPR006094">
    <property type="entry name" value="Oxid_FAD_bind_N"/>
</dbReference>
<evidence type="ECO:0000313" key="5">
    <source>
        <dbReference type="EMBL" id="QDZ11971.1"/>
    </source>
</evidence>
<dbReference type="SUPFAM" id="SSF56176">
    <property type="entry name" value="FAD-binding/transporter-associated domain-like"/>
    <property type="match status" value="1"/>
</dbReference>
<evidence type="ECO:0000256" key="2">
    <source>
        <dbReference type="ARBA" id="ARBA00022630"/>
    </source>
</evidence>
<keyword evidence="6" id="KW-1185">Reference proteome</keyword>
<dbReference type="OrthoDB" id="9811557at2"/>
<protein>
    <submittedName>
        <fullName evidence="5">FAD-binding oxidoreductase</fullName>
    </submittedName>
</protein>